<feature type="domain" description="AAA+ ATPase" evidence="2">
    <location>
        <begin position="16"/>
        <end position="172"/>
    </location>
</feature>
<dbReference type="InterPro" id="IPR011704">
    <property type="entry name" value="ATPase_dyneun-rel_AAA"/>
</dbReference>
<keyword evidence="1" id="KW-0175">Coiled coil</keyword>
<dbReference type="RefSeq" id="WP_038153060.1">
    <property type="nucleotide sequence ID" value="NZ_JRNT01000033.1"/>
</dbReference>
<dbReference type="EMBL" id="JRNT01000033">
    <property type="protein sequence ID" value="KGF46600.1"/>
    <property type="molecule type" value="Genomic_DNA"/>
</dbReference>
<feature type="coiled-coil region" evidence="1">
    <location>
        <begin position="295"/>
        <end position="322"/>
    </location>
</feature>
<evidence type="ECO:0000313" key="4">
    <source>
        <dbReference type="Proteomes" id="UP000029628"/>
    </source>
</evidence>
<dbReference type="eggNOG" id="COG0714">
    <property type="taxonomic scope" value="Bacteria"/>
</dbReference>
<sequence>MNFSETMQSLNIVLEARQVPLLVGGTGIGKTSLVAKVALTHGWTLITIDGNLLKEGEIGGLPTVKTHKKRNASGDVEEEKITVYAIHHKLYEVDQAVSQGQSVILFIDEINRCEHAVQQELMNLILNREINGYQLPEKVHIVAAMNPVNSYDYEVTEMDGAQENRFVWLYMEADYKQWLDWAVAAGIEERVMEFISTFPEYLNKVNEDDINATPRSYERISNLYTIYKAKKETIPRSVFFNLVRGNVGAIIAEEFVNFVESEYQPLVSYEDVFEQPTWSSSMEKRIREESHTRLYLAARNILAQLEQRIKDKEIDAPKAIERLVAFLRAYPVDLRIAVMKSIKQDMPHVYNQAQYDAAFVDIFFAAYR</sequence>
<evidence type="ECO:0000259" key="2">
    <source>
        <dbReference type="SMART" id="SM00382"/>
    </source>
</evidence>
<proteinExistence type="predicted"/>
<dbReference type="CDD" id="cd00009">
    <property type="entry name" value="AAA"/>
    <property type="match status" value="1"/>
</dbReference>
<dbReference type="GO" id="GO:0016887">
    <property type="term" value="F:ATP hydrolysis activity"/>
    <property type="evidence" value="ECO:0007669"/>
    <property type="project" value="InterPro"/>
</dbReference>
<evidence type="ECO:0000256" key="1">
    <source>
        <dbReference type="SAM" id="Coils"/>
    </source>
</evidence>
<dbReference type="SMART" id="SM00382">
    <property type="entry name" value="AAA"/>
    <property type="match status" value="1"/>
</dbReference>
<name>A0A096AIB0_9FIRM</name>
<dbReference type="InterPro" id="IPR003593">
    <property type="entry name" value="AAA+_ATPase"/>
</dbReference>
<dbReference type="AlphaFoldDB" id="A0A096AIB0"/>
<dbReference type="Proteomes" id="UP000029628">
    <property type="component" value="Unassembled WGS sequence"/>
</dbReference>
<dbReference type="GO" id="GO:0005524">
    <property type="term" value="F:ATP binding"/>
    <property type="evidence" value="ECO:0007669"/>
    <property type="project" value="InterPro"/>
</dbReference>
<accession>A0A096AIB0</accession>
<dbReference type="SUPFAM" id="SSF52540">
    <property type="entry name" value="P-loop containing nucleoside triphosphate hydrolases"/>
    <property type="match status" value="1"/>
</dbReference>
<dbReference type="InterPro" id="IPR027417">
    <property type="entry name" value="P-loop_NTPase"/>
</dbReference>
<comment type="caution">
    <text evidence="3">The sequence shown here is derived from an EMBL/GenBank/DDBJ whole genome shotgun (WGS) entry which is preliminary data.</text>
</comment>
<evidence type="ECO:0000313" key="3">
    <source>
        <dbReference type="EMBL" id="KGF46600.1"/>
    </source>
</evidence>
<reference evidence="3 4" key="1">
    <citation type="submission" date="2014-07" db="EMBL/GenBank/DDBJ databases">
        <authorList>
            <person name="McCorrison J."/>
            <person name="Sanka R."/>
            <person name="Torralba M."/>
            <person name="Gillis M."/>
            <person name="Haft D.H."/>
            <person name="Methe B."/>
            <person name="Sutton G."/>
            <person name="Nelson K.E."/>
        </authorList>
    </citation>
    <scope>NUCLEOTIDE SEQUENCE [LARGE SCALE GENOMIC DNA]</scope>
    <source>
        <strain evidence="3 4">DNF00314</strain>
    </source>
</reference>
<keyword evidence="4" id="KW-1185">Reference proteome</keyword>
<dbReference type="Gene3D" id="3.40.50.300">
    <property type="entry name" value="P-loop containing nucleotide triphosphate hydrolases"/>
    <property type="match status" value="1"/>
</dbReference>
<protein>
    <submittedName>
        <fullName evidence="3">ATPase AAA</fullName>
    </submittedName>
</protein>
<gene>
    <name evidence="3" type="ORF">HMPREF0872_07745</name>
</gene>
<organism evidence="3 4">
    <name type="scientific">Veillonella montpellierensis DNF00314</name>
    <dbReference type="NCBI Taxonomy" id="1401067"/>
    <lineage>
        <taxon>Bacteria</taxon>
        <taxon>Bacillati</taxon>
        <taxon>Bacillota</taxon>
        <taxon>Negativicutes</taxon>
        <taxon>Veillonellales</taxon>
        <taxon>Veillonellaceae</taxon>
        <taxon>Veillonella</taxon>
    </lineage>
</organism>
<dbReference type="Pfam" id="PF07728">
    <property type="entry name" value="AAA_5"/>
    <property type="match status" value="1"/>
</dbReference>